<reference evidence="4 5" key="1">
    <citation type="journal article" date="2007" name="PLoS Pathog.">
        <title>Genome sequence of Babesia bovis and comparative analysis of apicomplexan hemoprotozoa.</title>
        <authorList>
            <person name="Brayton K.A."/>
            <person name="Lau A.O.T."/>
            <person name="Herndon D.R."/>
            <person name="Hannick L."/>
            <person name="Kappmeyer L.S."/>
            <person name="Berens S.J."/>
            <person name="Bidwell S.L."/>
            <person name="Brown W.C."/>
            <person name="Crabtree J."/>
            <person name="Fadrosh D."/>
            <person name="Feldblum T."/>
            <person name="Forberger H.A."/>
            <person name="Haas B.J."/>
            <person name="Howell J.M."/>
            <person name="Khouri H."/>
            <person name="Koo H."/>
            <person name="Mann D.J."/>
            <person name="Norimine J."/>
            <person name="Paulsen I.T."/>
            <person name="Radune D."/>
            <person name="Ren Q."/>
            <person name="Smith R.K. Jr."/>
            <person name="Suarez C.E."/>
            <person name="White O."/>
            <person name="Wortman J.R."/>
            <person name="Knowles D.P. Jr."/>
            <person name="McElwain T.F."/>
            <person name="Nene V.M."/>
        </authorList>
    </citation>
    <scope>NUCLEOTIDE SEQUENCE [LARGE SCALE GENOMIC DNA]</scope>
    <source>
        <strain evidence="4">T2Bo</strain>
    </source>
</reference>
<evidence type="ECO:0008006" key="6">
    <source>
        <dbReference type="Google" id="ProtNLM"/>
    </source>
</evidence>
<accession>A7ATS2</accession>
<name>A7ATS2_BABBO</name>
<dbReference type="GO" id="GO:0008168">
    <property type="term" value="F:methyltransferase activity"/>
    <property type="evidence" value="ECO:0007669"/>
    <property type="project" value="UniProtKB-KW"/>
</dbReference>
<dbReference type="InParanoid" id="A7ATS2"/>
<proteinExistence type="inferred from homology"/>
<dbReference type="InterPro" id="IPR029063">
    <property type="entry name" value="SAM-dependent_MTases_sf"/>
</dbReference>
<comment type="similarity">
    <text evidence="1">Belongs to the methyltransferase superfamily.</text>
</comment>
<dbReference type="eggNOG" id="KOG2352">
    <property type="taxonomic scope" value="Eukaryota"/>
</dbReference>
<evidence type="ECO:0000256" key="2">
    <source>
        <dbReference type="ARBA" id="ARBA00022603"/>
    </source>
</evidence>
<dbReference type="SUPFAM" id="SSF53335">
    <property type="entry name" value="S-adenosyl-L-methionine-dependent methyltransferases"/>
    <property type="match status" value="1"/>
</dbReference>
<protein>
    <recommendedName>
        <fullName evidence="6">Methyltransferase domain-containing protein</fullName>
    </recommendedName>
</protein>
<keyword evidence="5" id="KW-1185">Reference proteome</keyword>
<evidence type="ECO:0000313" key="5">
    <source>
        <dbReference type="Proteomes" id="UP000002173"/>
    </source>
</evidence>
<dbReference type="GeneID" id="5478130"/>
<dbReference type="AlphaFoldDB" id="A7ATS2"/>
<dbReference type="InterPro" id="IPR051419">
    <property type="entry name" value="Lys/N-term_MeTrsfase_sf"/>
</dbReference>
<keyword evidence="3" id="KW-0808">Transferase</keyword>
<dbReference type="Gene3D" id="3.40.50.150">
    <property type="entry name" value="Vaccinia Virus protein VP39"/>
    <property type="match status" value="1"/>
</dbReference>
<dbReference type="KEGG" id="bbo:BBOV_II003780"/>
<keyword evidence="2" id="KW-0489">Methyltransferase</keyword>
<evidence type="ECO:0000313" key="4">
    <source>
        <dbReference type="EMBL" id="EDO06333.1"/>
    </source>
</evidence>
<sequence length="77" mass="8772">MTELAHDLYEDGIRNVKNIDISPVCIGEMKKMFPHLDYDVMDVLEIGSHYSGDTFDVIIDKGCLDTLLVKRRLQTVS</sequence>
<dbReference type="PANTHER" id="PTHR12176">
    <property type="entry name" value="SAM-DEPENDENT METHYLTRANSFERASE SUPERFAMILY PROTEIN"/>
    <property type="match status" value="1"/>
</dbReference>
<dbReference type="GO" id="GO:0032259">
    <property type="term" value="P:methylation"/>
    <property type="evidence" value="ECO:0007669"/>
    <property type="project" value="UniProtKB-KW"/>
</dbReference>
<dbReference type="Proteomes" id="UP000002173">
    <property type="component" value="Chromosome 2"/>
</dbReference>
<evidence type="ECO:0000256" key="1">
    <source>
        <dbReference type="ARBA" id="ARBA00008361"/>
    </source>
</evidence>
<comment type="caution">
    <text evidence="4">The sequence shown here is derived from an EMBL/GenBank/DDBJ whole genome shotgun (WGS) entry which is preliminary data.</text>
</comment>
<dbReference type="EMBL" id="AAXT01000003">
    <property type="protein sequence ID" value="EDO06333.1"/>
    <property type="molecule type" value="Genomic_DNA"/>
</dbReference>
<evidence type="ECO:0000256" key="3">
    <source>
        <dbReference type="ARBA" id="ARBA00022679"/>
    </source>
</evidence>
<dbReference type="VEuPathDB" id="PiroplasmaDB:BBOV_II003780"/>
<gene>
    <name evidence="4" type="ORF">BBOV_II003780</name>
</gene>
<organism evidence="4 5">
    <name type="scientific">Babesia bovis</name>
    <dbReference type="NCBI Taxonomy" id="5865"/>
    <lineage>
        <taxon>Eukaryota</taxon>
        <taxon>Sar</taxon>
        <taxon>Alveolata</taxon>
        <taxon>Apicomplexa</taxon>
        <taxon>Aconoidasida</taxon>
        <taxon>Piroplasmida</taxon>
        <taxon>Babesiidae</taxon>
        <taxon>Babesia</taxon>
    </lineage>
</organism>